<protein>
    <recommendedName>
        <fullName evidence="4">Thioredoxin domain-containing protein</fullName>
    </recommendedName>
</protein>
<evidence type="ECO:0000256" key="2">
    <source>
        <dbReference type="ARBA" id="ARBA00023008"/>
    </source>
</evidence>
<dbReference type="Gene3D" id="3.40.30.10">
    <property type="entry name" value="Glutaredoxin"/>
    <property type="match status" value="1"/>
</dbReference>
<evidence type="ECO:0000313" key="5">
    <source>
        <dbReference type="EMBL" id="GFO61555.1"/>
    </source>
</evidence>
<keyword evidence="3" id="KW-0812">Transmembrane</keyword>
<evidence type="ECO:0000256" key="3">
    <source>
        <dbReference type="SAM" id="Phobius"/>
    </source>
</evidence>
<evidence type="ECO:0000256" key="1">
    <source>
        <dbReference type="ARBA" id="ARBA00010996"/>
    </source>
</evidence>
<accession>A0A6V8MNC9</accession>
<organism evidence="5 6">
    <name type="scientific">Geomonas silvestris</name>
    <dbReference type="NCBI Taxonomy" id="2740184"/>
    <lineage>
        <taxon>Bacteria</taxon>
        <taxon>Pseudomonadati</taxon>
        <taxon>Thermodesulfobacteriota</taxon>
        <taxon>Desulfuromonadia</taxon>
        <taxon>Geobacterales</taxon>
        <taxon>Geobacteraceae</taxon>
        <taxon>Geomonas</taxon>
    </lineage>
</organism>
<feature type="domain" description="Thioredoxin" evidence="4">
    <location>
        <begin position="40"/>
        <end position="212"/>
    </location>
</feature>
<sequence length="280" mass="30685">MTPAFRLLLFGVLLQLPLLVAPAWGHSTADQVLGQIGVDEHPGASVPLQTGFRDPQGRPVRLADNFAGVPVVLSLNYYACPTLCPLVFRNLAATLAGLGDLKLGRDFRIVTLSINPQESAALAHDKATKTYAMLNEVREPARFWPFLMGNQREIEAVADSVGVRYLRQEGGDYAHPNVLVVLTPEGKVSRYLYGLEVRPRDLQLALVEAADGRIGSSQAANRLLLYCFHYDPVGKKYVLFASRLMSWVMLSVLALTGLLIALLWKQERGPRAPGPSKPTT</sequence>
<comment type="similarity">
    <text evidence="1">Belongs to the SCO1/2 family.</text>
</comment>
<dbReference type="EMBL" id="BLXX01000015">
    <property type="protein sequence ID" value="GFO61555.1"/>
    <property type="molecule type" value="Genomic_DNA"/>
</dbReference>
<keyword evidence="3" id="KW-1133">Transmembrane helix</keyword>
<evidence type="ECO:0000259" key="4">
    <source>
        <dbReference type="PROSITE" id="PS51352"/>
    </source>
</evidence>
<dbReference type="PANTHER" id="PTHR12151:SF8">
    <property type="entry name" value="THIOREDOXIN DOMAIN-CONTAINING PROTEIN"/>
    <property type="match status" value="1"/>
</dbReference>
<dbReference type="RefSeq" id="WP_183356346.1">
    <property type="nucleotide sequence ID" value="NZ_BLXX01000015.1"/>
</dbReference>
<evidence type="ECO:0000313" key="6">
    <source>
        <dbReference type="Proteomes" id="UP000556026"/>
    </source>
</evidence>
<keyword evidence="6" id="KW-1185">Reference proteome</keyword>
<dbReference type="AlphaFoldDB" id="A0A6V8MNC9"/>
<dbReference type="Proteomes" id="UP000556026">
    <property type="component" value="Unassembled WGS sequence"/>
</dbReference>
<dbReference type="CDD" id="cd02968">
    <property type="entry name" value="SCO"/>
    <property type="match status" value="1"/>
</dbReference>
<gene>
    <name evidence="5" type="ORF">GMST_38800</name>
</gene>
<dbReference type="PROSITE" id="PS51352">
    <property type="entry name" value="THIOREDOXIN_2"/>
    <property type="match status" value="1"/>
</dbReference>
<name>A0A6V8MNC9_9BACT</name>
<dbReference type="InterPro" id="IPR013766">
    <property type="entry name" value="Thioredoxin_domain"/>
</dbReference>
<dbReference type="Pfam" id="PF02630">
    <property type="entry name" value="SCO1-SenC"/>
    <property type="match status" value="1"/>
</dbReference>
<reference evidence="6" key="1">
    <citation type="submission" date="2020-06" db="EMBL/GenBank/DDBJ databases">
        <title>Draft genomic sequence of Geomonas sp. Red330.</title>
        <authorList>
            <person name="Itoh H."/>
            <person name="Zhenxing X."/>
            <person name="Ushijima N."/>
            <person name="Masuda Y."/>
            <person name="Shiratori Y."/>
            <person name="Senoo K."/>
        </authorList>
    </citation>
    <scope>NUCLEOTIDE SEQUENCE [LARGE SCALE GENOMIC DNA]</scope>
    <source>
        <strain evidence="6">Red330</strain>
    </source>
</reference>
<proteinExistence type="inferred from homology"/>
<dbReference type="PANTHER" id="PTHR12151">
    <property type="entry name" value="ELECTRON TRANSPORT PROTIN SCO1/SENC FAMILY MEMBER"/>
    <property type="match status" value="1"/>
</dbReference>
<feature type="transmembrane region" description="Helical" evidence="3">
    <location>
        <begin position="244"/>
        <end position="264"/>
    </location>
</feature>
<dbReference type="SUPFAM" id="SSF52833">
    <property type="entry name" value="Thioredoxin-like"/>
    <property type="match status" value="1"/>
</dbReference>
<dbReference type="InterPro" id="IPR003782">
    <property type="entry name" value="SCO1/SenC"/>
</dbReference>
<keyword evidence="2" id="KW-0186">Copper</keyword>
<keyword evidence="3" id="KW-0472">Membrane</keyword>
<comment type="caution">
    <text evidence="5">The sequence shown here is derived from an EMBL/GenBank/DDBJ whole genome shotgun (WGS) entry which is preliminary data.</text>
</comment>
<dbReference type="InterPro" id="IPR036249">
    <property type="entry name" value="Thioredoxin-like_sf"/>
</dbReference>